<accession>A0A914YI68</accession>
<proteinExistence type="predicted"/>
<dbReference type="WBParaSite" id="PSU_v2.g20029.t1">
    <property type="protein sequence ID" value="PSU_v2.g20029.t1"/>
    <property type="gene ID" value="PSU_v2.g20029"/>
</dbReference>
<reference evidence="2" key="1">
    <citation type="submission" date="2022-11" db="UniProtKB">
        <authorList>
            <consortium name="WormBaseParasite"/>
        </authorList>
    </citation>
    <scope>IDENTIFICATION</scope>
</reference>
<evidence type="ECO:0000313" key="2">
    <source>
        <dbReference type="WBParaSite" id="PSU_v2.g20029.t1"/>
    </source>
</evidence>
<dbReference type="AlphaFoldDB" id="A0A914YI68"/>
<dbReference type="Proteomes" id="UP000887577">
    <property type="component" value="Unplaced"/>
</dbReference>
<sequence length="248" mass="28590">MSTTRNMIFIVHDIVNMSEYNIQTSKWKNFEFNRDIENYDPTQIFAQIQSATNLKKIKAMVFTIMDLCFPTIAHAYEFRLKCSEFCKSNGILYFYIPVSSIIAFSVMSKAKVMVEEGEEIIISCPSSASSQIYSNLLIRKKDHYQVIRSQTDSDLSLSQEWKKKLLKNSNPKKVILMRLSPMDSAHFLLKCSHLFENALVIREESHFASIHNVIVEKVMHVLGDKITPYDVTIQCLSKIAVLMDENLL</sequence>
<name>A0A914YI68_9BILA</name>
<organism evidence="1 2">
    <name type="scientific">Panagrolaimus superbus</name>
    <dbReference type="NCBI Taxonomy" id="310955"/>
    <lineage>
        <taxon>Eukaryota</taxon>
        <taxon>Metazoa</taxon>
        <taxon>Ecdysozoa</taxon>
        <taxon>Nematoda</taxon>
        <taxon>Chromadorea</taxon>
        <taxon>Rhabditida</taxon>
        <taxon>Tylenchina</taxon>
        <taxon>Panagrolaimomorpha</taxon>
        <taxon>Panagrolaimoidea</taxon>
        <taxon>Panagrolaimidae</taxon>
        <taxon>Panagrolaimus</taxon>
    </lineage>
</organism>
<protein>
    <submittedName>
        <fullName evidence="2">Uncharacterized protein</fullName>
    </submittedName>
</protein>
<evidence type="ECO:0000313" key="1">
    <source>
        <dbReference type="Proteomes" id="UP000887577"/>
    </source>
</evidence>
<keyword evidence="1" id="KW-1185">Reference proteome</keyword>